<dbReference type="RefSeq" id="WP_111569343.1">
    <property type="nucleotide sequence ID" value="NZ_PIPK01000006.1"/>
</dbReference>
<evidence type="ECO:0000259" key="5">
    <source>
        <dbReference type="Pfam" id="PF02872"/>
    </source>
</evidence>
<dbReference type="SUPFAM" id="SSF55816">
    <property type="entry name" value="5'-nucleotidase (syn. UDP-sugar hydrolase), C-terminal domain"/>
    <property type="match status" value="1"/>
</dbReference>
<evidence type="ECO:0000313" key="8">
    <source>
        <dbReference type="Proteomes" id="UP000249203"/>
    </source>
</evidence>
<dbReference type="GO" id="GO:0009166">
    <property type="term" value="P:nucleotide catabolic process"/>
    <property type="evidence" value="ECO:0007669"/>
    <property type="project" value="InterPro"/>
</dbReference>
<dbReference type="Pfam" id="PF02872">
    <property type="entry name" value="5_nucleotid_C"/>
    <property type="match status" value="1"/>
</dbReference>
<dbReference type="InterPro" id="IPR008334">
    <property type="entry name" value="5'-Nucleotdase_C"/>
</dbReference>
<evidence type="ECO:0000259" key="4">
    <source>
        <dbReference type="Pfam" id="PF00149"/>
    </source>
</evidence>
<dbReference type="AlphaFoldDB" id="A0A327WYN6"/>
<dbReference type="GO" id="GO:0046872">
    <property type="term" value="F:metal ion binding"/>
    <property type="evidence" value="ECO:0007669"/>
    <property type="project" value="InterPro"/>
</dbReference>
<dbReference type="InterPro" id="IPR006179">
    <property type="entry name" value="5_nucleotidase/apyrase"/>
</dbReference>
<dbReference type="EMBL" id="PIPK01000006">
    <property type="protein sequence ID" value="RUO24579.1"/>
    <property type="molecule type" value="Genomic_DNA"/>
</dbReference>
<evidence type="ECO:0000313" key="9">
    <source>
        <dbReference type="Proteomes" id="UP000287865"/>
    </source>
</evidence>
<dbReference type="SUPFAM" id="SSF56300">
    <property type="entry name" value="Metallo-dependent phosphatases"/>
    <property type="match status" value="1"/>
</dbReference>
<dbReference type="PRINTS" id="PR01607">
    <property type="entry name" value="APYRASEFAMLY"/>
</dbReference>
<dbReference type="Proteomes" id="UP000249203">
    <property type="component" value="Unassembled WGS sequence"/>
</dbReference>
<protein>
    <submittedName>
        <fullName evidence="6 7">2',3'-cyclic-nucleotide 2'-phosphodiesterase/3'-nucleotidase</fullName>
    </submittedName>
</protein>
<reference evidence="7 9" key="1">
    <citation type="journal article" date="2018" name="Front. Microbiol.">
        <title>Genome-Based Analysis Reveals the Taxonomy and Diversity of the Family Idiomarinaceae.</title>
        <authorList>
            <person name="Liu Y."/>
            <person name="Lai Q."/>
            <person name="Shao Z."/>
        </authorList>
    </citation>
    <scope>NUCLEOTIDE SEQUENCE [LARGE SCALE GENOMIC DNA]</scope>
    <source>
        <strain evidence="7 9">CF12-14</strain>
    </source>
</reference>
<evidence type="ECO:0000256" key="1">
    <source>
        <dbReference type="ARBA" id="ARBA00006654"/>
    </source>
</evidence>
<dbReference type="NCBIfam" id="NF006938">
    <property type="entry name" value="PRK09420.1"/>
    <property type="match status" value="1"/>
</dbReference>
<dbReference type="GO" id="GO:0000166">
    <property type="term" value="F:nucleotide binding"/>
    <property type="evidence" value="ECO:0007669"/>
    <property type="project" value="UniProtKB-KW"/>
</dbReference>
<keyword evidence="9" id="KW-1185">Reference proteome</keyword>
<dbReference type="GO" id="GO:0016788">
    <property type="term" value="F:hydrolase activity, acting on ester bonds"/>
    <property type="evidence" value="ECO:0007669"/>
    <property type="project" value="InterPro"/>
</dbReference>
<dbReference type="InterPro" id="IPR036907">
    <property type="entry name" value="5'-Nucleotdase_C_sf"/>
</dbReference>
<dbReference type="PANTHER" id="PTHR11575">
    <property type="entry name" value="5'-NUCLEOTIDASE-RELATED"/>
    <property type="match status" value="1"/>
</dbReference>
<dbReference type="EMBL" id="QLMD01000006">
    <property type="protein sequence ID" value="RAJ96968.1"/>
    <property type="molecule type" value="Genomic_DNA"/>
</dbReference>
<sequence>MQTHRNSHQALLASKLRVDVPKTLLAAACASWLVACAPSSQPSPAAVPADTRIQLRLIETTDLHAHMLGYDYFTQQGDSSFGLEHTAALIAHARAESPNNLLIDNGDLIQGAALGDWVAAQPSDYLAQQVHPVIATLNQLQYDVANLGNHEFDFGLDFLNATMAGAEFDVISANVFYADTPEHAGRQRLGQGPAISERRPLAQPYVIKRRQLTDSQGREHTVNIGVIGFLPPQIMNWNARHLRDQVAVYDMVDAARHFIPQMQQAGADIIVAVPHAGLQLFDDYPQFAEQATLQLAQVDGIDAILFGHQHNIFPGDARYDDLPGVDNQGGYIHGVPAVQPGYWGNHLGVIDLYLEPQGRGWQVVDSQVTVKALSGERDATVKEVVAEAHASTLEWLQTPLLNMQRPLRNYFAQVGPELTVQLVNQAQLEHGKALQRLGMLPPDLPILSAAAPFRNGGQGPEHYTSIEAGEITLANVKDMYVFPNTIQIVKVTGIQLRDWLEMSARIYNQIQMQATSPEPLLSGEVASFNFDVLAGITYELQPHYPARFDSQGELVNRRNHRVYNLRYQGELIRADDEFLVVTNNYRAGGGGNFPHLDGSTTVYEGPHEVRDVLLDYVTQLGQQYPNGYRPEVIENWYLVLPRGAQVYIHSGASSSAQQEARQQRDIEYIGRDERGYGRYRILP</sequence>
<reference evidence="6 8" key="2">
    <citation type="submission" date="2018-06" db="EMBL/GenBank/DDBJ databases">
        <title>Genomic Encyclopedia of Type Strains, Phase III (KMG-III): the genomes of soil and plant-associated and newly described type strains.</title>
        <authorList>
            <person name="Whitman W."/>
        </authorList>
    </citation>
    <scope>NUCLEOTIDE SEQUENCE [LARGE SCALE GENOMIC DNA]</scope>
    <source>
        <strain evidence="6 8">CGMCC 1.15366</strain>
    </source>
</reference>
<evidence type="ECO:0000313" key="7">
    <source>
        <dbReference type="EMBL" id="RUO24579.1"/>
    </source>
</evidence>
<dbReference type="InterPro" id="IPR006146">
    <property type="entry name" value="5'-Nucleotdase_CS"/>
</dbReference>
<accession>A0A327WYN6</accession>
<dbReference type="PANTHER" id="PTHR11575:SF6">
    <property type="entry name" value="2',3'-CYCLIC-NUCLEOTIDE 2'-PHOSPHODIESTERASE_3'-NUCLEOTIDASE"/>
    <property type="match status" value="1"/>
</dbReference>
<dbReference type="Pfam" id="PF00149">
    <property type="entry name" value="Metallophos"/>
    <property type="match status" value="1"/>
</dbReference>
<feature type="domain" description="5'-Nucleotidase C-terminal" evidence="5">
    <location>
        <begin position="419"/>
        <end position="597"/>
    </location>
</feature>
<dbReference type="Proteomes" id="UP000287865">
    <property type="component" value="Unassembled WGS sequence"/>
</dbReference>
<gene>
    <name evidence="6" type="ORF">B0I24_10631</name>
    <name evidence="7" type="ORF">CWE07_07865</name>
</gene>
<evidence type="ECO:0000256" key="3">
    <source>
        <dbReference type="RuleBase" id="RU362119"/>
    </source>
</evidence>
<dbReference type="Gene3D" id="3.90.780.10">
    <property type="entry name" value="5'-Nucleotidase, C-terminal domain"/>
    <property type="match status" value="1"/>
</dbReference>
<keyword evidence="2" id="KW-0732">Signal</keyword>
<comment type="caution">
    <text evidence="6">The sequence shown here is derived from an EMBL/GenBank/DDBJ whole genome shotgun (WGS) entry which is preliminary data.</text>
</comment>
<feature type="domain" description="Calcineurin-like phosphoesterase" evidence="4">
    <location>
        <begin position="56"/>
        <end position="310"/>
    </location>
</feature>
<evidence type="ECO:0000256" key="2">
    <source>
        <dbReference type="ARBA" id="ARBA00022729"/>
    </source>
</evidence>
<organism evidence="6 8">
    <name type="scientific">Aliidiomarina maris</name>
    <dbReference type="NCBI Taxonomy" id="531312"/>
    <lineage>
        <taxon>Bacteria</taxon>
        <taxon>Pseudomonadati</taxon>
        <taxon>Pseudomonadota</taxon>
        <taxon>Gammaproteobacteria</taxon>
        <taxon>Alteromonadales</taxon>
        <taxon>Idiomarinaceae</taxon>
        <taxon>Aliidiomarina</taxon>
    </lineage>
</organism>
<name>A0A327WYN6_9GAMM</name>
<dbReference type="PROSITE" id="PS00785">
    <property type="entry name" value="5_NUCLEOTIDASE_1"/>
    <property type="match status" value="1"/>
</dbReference>
<dbReference type="OrthoDB" id="9803927at2"/>
<dbReference type="InterPro" id="IPR004843">
    <property type="entry name" value="Calcineurin-like_PHP"/>
</dbReference>
<evidence type="ECO:0000313" key="6">
    <source>
        <dbReference type="EMBL" id="RAJ96968.1"/>
    </source>
</evidence>
<dbReference type="Gene3D" id="3.60.21.10">
    <property type="match status" value="1"/>
</dbReference>
<dbReference type="PROSITE" id="PS00786">
    <property type="entry name" value="5_NUCLEOTIDASE_2"/>
    <property type="match status" value="1"/>
</dbReference>
<dbReference type="InterPro" id="IPR029052">
    <property type="entry name" value="Metallo-depent_PP-like"/>
</dbReference>
<dbReference type="GO" id="GO:0030288">
    <property type="term" value="C:outer membrane-bounded periplasmic space"/>
    <property type="evidence" value="ECO:0007669"/>
    <property type="project" value="TreeGrafter"/>
</dbReference>
<keyword evidence="3" id="KW-0547">Nucleotide-binding</keyword>
<keyword evidence="3" id="KW-0378">Hydrolase</keyword>
<comment type="similarity">
    <text evidence="1 3">Belongs to the 5'-nucleotidase family.</text>
</comment>
<proteinExistence type="inferred from homology"/>